<sequence length="139" mass="15909">MLTSPFTSSDTRSNTALTQELVLPIPSARMFTDYASLQWFQTVPSALGIYLHFLEGHELAYNIQGQIGLMWHQSYQKDFDEGGKEKGKEAGARVDVDVWKKAVELIPGIEEKMRYDKTAYYRVGCGGELKWFDVWHKGR</sequence>
<dbReference type="Proteomes" id="UP000799777">
    <property type="component" value="Unassembled WGS sequence"/>
</dbReference>
<proteinExistence type="predicted"/>
<gene>
    <name evidence="1" type="ORF">EK21DRAFT_107642</name>
</gene>
<name>A0A9P4LS24_9PLEO</name>
<dbReference type="EMBL" id="ML978159">
    <property type="protein sequence ID" value="KAF2035010.1"/>
    <property type="molecule type" value="Genomic_DNA"/>
</dbReference>
<comment type="caution">
    <text evidence="1">The sequence shown here is derived from an EMBL/GenBank/DDBJ whole genome shotgun (WGS) entry which is preliminary data.</text>
</comment>
<reference evidence="1" key="1">
    <citation type="journal article" date="2020" name="Stud. Mycol.">
        <title>101 Dothideomycetes genomes: a test case for predicting lifestyles and emergence of pathogens.</title>
        <authorList>
            <person name="Haridas S."/>
            <person name="Albert R."/>
            <person name="Binder M."/>
            <person name="Bloem J."/>
            <person name="Labutti K."/>
            <person name="Salamov A."/>
            <person name="Andreopoulos B."/>
            <person name="Baker S."/>
            <person name="Barry K."/>
            <person name="Bills G."/>
            <person name="Bluhm B."/>
            <person name="Cannon C."/>
            <person name="Castanera R."/>
            <person name="Culley D."/>
            <person name="Daum C."/>
            <person name="Ezra D."/>
            <person name="Gonzalez J."/>
            <person name="Henrissat B."/>
            <person name="Kuo A."/>
            <person name="Liang C."/>
            <person name="Lipzen A."/>
            <person name="Lutzoni F."/>
            <person name="Magnuson J."/>
            <person name="Mondo S."/>
            <person name="Nolan M."/>
            <person name="Ohm R."/>
            <person name="Pangilinan J."/>
            <person name="Park H.-J."/>
            <person name="Ramirez L."/>
            <person name="Alfaro M."/>
            <person name="Sun H."/>
            <person name="Tritt A."/>
            <person name="Yoshinaga Y."/>
            <person name="Zwiers L.-H."/>
            <person name="Turgeon B."/>
            <person name="Goodwin S."/>
            <person name="Spatafora J."/>
            <person name="Crous P."/>
            <person name="Grigoriev I."/>
        </authorList>
    </citation>
    <scope>NUCLEOTIDE SEQUENCE</scope>
    <source>
        <strain evidence="1">CBS 110217</strain>
    </source>
</reference>
<accession>A0A9P4LS24</accession>
<keyword evidence="2" id="KW-1185">Reference proteome</keyword>
<evidence type="ECO:0000313" key="2">
    <source>
        <dbReference type="Proteomes" id="UP000799777"/>
    </source>
</evidence>
<protein>
    <submittedName>
        <fullName evidence="1">Uncharacterized protein</fullName>
    </submittedName>
</protein>
<organism evidence="1 2">
    <name type="scientific">Setomelanomma holmii</name>
    <dbReference type="NCBI Taxonomy" id="210430"/>
    <lineage>
        <taxon>Eukaryota</taxon>
        <taxon>Fungi</taxon>
        <taxon>Dikarya</taxon>
        <taxon>Ascomycota</taxon>
        <taxon>Pezizomycotina</taxon>
        <taxon>Dothideomycetes</taxon>
        <taxon>Pleosporomycetidae</taxon>
        <taxon>Pleosporales</taxon>
        <taxon>Pleosporineae</taxon>
        <taxon>Phaeosphaeriaceae</taxon>
        <taxon>Setomelanomma</taxon>
    </lineage>
</organism>
<dbReference type="AlphaFoldDB" id="A0A9P4LS24"/>
<dbReference type="OrthoDB" id="62952at2759"/>
<evidence type="ECO:0000313" key="1">
    <source>
        <dbReference type="EMBL" id="KAF2035010.1"/>
    </source>
</evidence>